<sequence length="196" mass="22164">MCGSCTSVYCCNPACNKENWPEHKSICKFSKSLFQNPSTNLKAESLYVPTRTFADFVVENGFYVEQEIVKVSGLAPIGDCPPNEYGNERFILEASRPLDYMVDGMTKGLTILMFDRRRSMQLRTGPEDVIFAEKMKLAALTPFDVRGHQKLVNLMKEKSLYGQVLYLWAKRIGDCVEIEFASSSLPSVQDSDQTFL</sequence>
<proteinExistence type="predicted"/>
<dbReference type="Proteomes" id="UP001385951">
    <property type="component" value="Unassembled WGS sequence"/>
</dbReference>
<reference evidence="1 2" key="1">
    <citation type="submission" date="2022-09" db="EMBL/GenBank/DDBJ databases">
        <authorList>
            <person name="Palmer J.M."/>
        </authorList>
    </citation>
    <scope>NUCLEOTIDE SEQUENCE [LARGE SCALE GENOMIC DNA]</scope>
    <source>
        <strain evidence="1 2">DSM 7382</strain>
    </source>
</reference>
<keyword evidence="2" id="KW-1185">Reference proteome</keyword>
<gene>
    <name evidence="1" type="ORF">QCA50_019160</name>
</gene>
<dbReference type="AlphaFoldDB" id="A0AAW0FB65"/>
<name>A0AAW0FB65_9APHY</name>
<accession>A0AAW0FB65</accession>
<dbReference type="SUPFAM" id="SSF144232">
    <property type="entry name" value="HIT/MYND zinc finger-like"/>
    <property type="match status" value="1"/>
</dbReference>
<comment type="caution">
    <text evidence="1">The sequence shown here is derived from an EMBL/GenBank/DDBJ whole genome shotgun (WGS) entry which is preliminary data.</text>
</comment>
<evidence type="ECO:0008006" key="3">
    <source>
        <dbReference type="Google" id="ProtNLM"/>
    </source>
</evidence>
<evidence type="ECO:0000313" key="2">
    <source>
        <dbReference type="Proteomes" id="UP001385951"/>
    </source>
</evidence>
<protein>
    <recommendedName>
        <fullName evidence="3">MYND-type domain-containing protein</fullName>
    </recommendedName>
</protein>
<organism evidence="1 2">
    <name type="scientific">Cerrena zonata</name>
    <dbReference type="NCBI Taxonomy" id="2478898"/>
    <lineage>
        <taxon>Eukaryota</taxon>
        <taxon>Fungi</taxon>
        <taxon>Dikarya</taxon>
        <taxon>Basidiomycota</taxon>
        <taxon>Agaricomycotina</taxon>
        <taxon>Agaricomycetes</taxon>
        <taxon>Polyporales</taxon>
        <taxon>Cerrenaceae</taxon>
        <taxon>Cerrena</taxon>
    </lineage>
</organism>
<dbReference type="Gene3D" id="6.10.140.2220">
    <property type="match status" value="1"/>
</dbReference>
<dbReference type="EMBL" id="JASBNA010000081">
    <property type="protein sequence ID" value="KAK7677848.1"/>
    <property type="molecule type" value="Genomic_DNA"/>
</dbReference>
<evidence type="ECO:0000313" key="1">
    <source>
        <dbReference type="EMBL" id="KAK7677848.1"/>
    </source>
</evidence>